<name>G1XHQ5_ARTOA</name>
<gene>
    <name evidence="2" type="ORF">AOL_s00088g18</name>
</gene>
<evidence type="ECO:0000313" key="2">
    <source>
        <dbReference type="EMBL" id="EGX47303.1"/>
    </source>
</evidence>
<dbReference type="InParanoid" id="G1XHQ5"/>
<keyword evidence="3" id="KW-1185">Reference proteome</keyword>
<dbReference type="Proteomes" id="UP000008784">
    <property type="component" value="Unassembled WGS sequence"/>
</dbReference>
<evidence type="ECO:0000313" key="3">
    <source>
        <dbReference type="Proteomes" id="UP000008784"/>
    </source>
</evidence>
<dbReference type="RefSeq" id="XP_011124017.1">
    <property type="nucleotide sequence ID" value="XM_011125715.1"/>
</dbReference>
<dbReference type="EMBL" id="ADOT01000159">
    <property type="protein sequence ID" value="EGX47303.1"/>
    <property type="molecule type" value="Genomic_DNA"/>
</dbReference>
<reference evidence="2 3" key="1">
    <citation type="journal article" date="2011" name="PLoS Pathog.">
        <title>Genomic and proteomic analyses of the fungus Arthrobotrys oligospora provide insights into nematode-trap formation.</title>
        <authorList>
            <person name="Yang J."/>
            <person name="Wang L."/>
            <person name="Ji X."/>
            <person name="Feng Y."/>
            <person name="Li X."/>
            <person name="Zou C."/>
            <person name="Xu J."/>
            <person name="Ren Y."/>
            <person name="Mi Q."/>
            <person name="Wu J."/>
            <person name="Liu S."/>
            <person name="Liu Y."/>
            <person name="Huang X."/>
            <person name="Wang H."/>
            <person name="Niu X."/>
            <person name="Li J."/>
            <person name="Liang L."/>
            <person name="Luo Y."/>
            <person name="Ji K."/>
            <person name="Zhou W."/>
            <person name="Yu Z."/>
            <person name="Li G."/>
            <person name="Liu Y."/>
            <person name="Li L."/>
            <person name="Qiao M."/>
            <person name="Feng L."/>
            <person name="Zhang K.-Q."/>
        </authorList>
    </citation>
    <scope>NUCLEOTIDE SEQUENCE [LARGE SCALE GENOMIC DNA]</scope>
    <source>
        <strain evidence="3">ATCC 24927 / CBS 115.81 / DSM 1491</strain>
    </source>
</reference>
<feature type="coiled-coil region" evidence="1">
    <location>
        <begin position="83"/>
        <end position="110"/>
    </location>
</feature>
<keyword evidence="1" id="KW-0175">Coiled coil</keyword>
<proteinExistence type="predicted"/>
<organism evidence="2 3">
    <name type="scientific">Arthrobotrys oligospora (strain ATCC 24927 / CBS 115.81 / DSM 1491)</name>
    <name type="common">Nematode-trapping fungus</name>
    <name type="synonym">Didymozoophaga oligospora</name>
    <dbReference type="NCBI Taxonomy" id="756982"/>
    <lineage>
        <taxon>Eukaryota</taxon>
        <taxon>Fungi</taxon>
        <taxon>Dikarya</taxon>
        <taxon>Ascomycota</taxon>
        <taxon>Pezizomycotina</taxon>
        <taxon>Orbiliomycetes</taxon>
        <taxon>Orbiliales</taxon>
        <taxon>Orbiliaceae</taxon>
        <taxon>Orbilia</taxon>
        <taxon>Orbilia oligospora</taxon>
    </lineage>
</organism>
<sequence length="254" mass="28491">MDAEGSPIDPKFHGLGLDNADSNFFPQTTTIDKIASDSGYATISPVVSQLAKISNPGKEKLLALLQILDDFKDRLDPIGASDMNFLQGKLQSLRIKLRAKDQEIRRLKSICRDQKILIDLHHRDISELDTKRKLTLDYFDYTVEADQKIRDIMSRAADLEAEINKVLTQRIQQLEEIAPGSPLAQQYWVDANIELFGQIEVERKSLHKERLRLDELEGSLTVALTDLLAEEQEDISIGYAASAPTEESEGELGA</sequence>
<comment type="caution">
    <text evidence="2">The sequence shown here is derived from an EMBL/GenBank/DDBJ whole genome shotgun (WGS) entry which is preliminary data.</text>
</comment>
<dbReference type="HOGENOM" id="CLU_1094045_0_0_1"/>
<accession>G1XHQ5</accession>
<feature type="coiled-coil region" evidence="1">
    <location>
        <begin position="149"/>
        <end position="176"/>
    </location>
</feature>
<protein>
    <submittedName>
        <fullName evidence="2">Uncharacterized protein</fullName>
    </submittedName>
</protein>
<dbReference type="AlphaFoldDB" id="G1XHQ5"/>
<dbReference type="GeneID" id="22894994"/>
<evidence type="ECO:0000256" key="1">
    <source>
        <dbReference type="SAM" id="Coils"/>
    </source>
</evidence>